<reference evidence="1" key="1">
    <citation type="submission" date="2022-08" db="EMBL/GenBank/DDBJ databases">
        <authorList>
            <person name="Kallberg Y."/>
            <person name="Tangrot J."/>
            <person name="Rosling A."/>
        </authorList>
    </citation>
    <scope>NUCLEOTIDE SEQUENCE</scope>
    <source>
        <strain evidence="1">Wild A</strain>
    </source>
</reference>
<dbReference type="Proteomes" id="UP001153678">
    <property type="component" value="Unassembled WGS sequence"/>
</dbReference>
<evidence type="ECO:0000313" key="1">
    <source>
        <dbReference type="EMBL" id="CAI2195610.1"/>
    </source>
</evidence>
<evidence type="ECO:0000313" key="2">
    <source>
        <dbReference type="Proteomes" id="UP001153678"/>
    </source>
</evidence>
<sequence>MLDEKGSLEYLSIYSFLFLNEKGSILYNAYDWDEVINKLVIKIDQDDQAPKFSIADNISEVYSLPVIHEYINSQKPLKAVIDIDASKGDMEIADIKRQEVFIRIWLIITTSSDPSKYSYHILYISALLIDHHELKAFTKLVYSLTGKKFGKYIDRGLPSHNFNLRLISSAKKSRVKCILQFLLDNRWNELDHARVQPLTSLELEVRPRILSTEKNNDLLRISVRQDILQKCADLVLQKYSKYLRDWTIEKKEETKENFIYFNRKASLECSLQTDECRKVFECDPSIAKKIQQKNKNSSQVSRKVKGLGFPKAFIEMPTWVKYNETLMATEIYKERYVRSLSNEGDIYVGSP</sequence>
<accession>A0A9W4WYT0</accession>
<gene>
    <name evidence="1" type="ORF">FWILDA_LOCUS17164</name>
</gene>
<dbReference type="AlphaFoldDB" id="A0A9W4WYT0"/>
<name>A0A9W4WYT0_9GLOM</name>
<proteinExistence type="predicted"/>
<keyword evidence="2" id="KW-1185">Reference proteome</keyword>
<dbReference type="EMBL" id="CAMKVN010012720">
    <property type="protein sequence ID" value="CAI2195610.1"/>
    <property type="molecule type" value="Genomic_DNA"/>
</dbReference>
<protein>
    <submittedName>
        <fullName evidence="1">12364_t:CDS:1</fullName>
    </submittedName>
</protein>
<organism evidence="1 2">
    <name type="scientific">Funneliformis geosporum</name>
    <dbReference type="NCBI Taxonomy" id="1117311"/>
    <lineage>
        <taxon>Eukaryota</taxon>
        <taxon>Fungi</taxon>
        <taxon>Fungi incertae sedis</taxon>
        <taxon>Mucoromycota</taxon>
        <taxon>Glomeromycotina</taxon>
        <taxon>Glomeromycetes</taxon>
        <taxon>Glomerales</taxon>
        <taxon>Glomeraceae</taxon>
        <taxon>Funneliformis</taxon>
    </lineage>
</organism>
<comment type="caution">
    <text evidence="1">The sequence shown here is derived from an EMBL/GenBank/DDBJ whole genome shotgun (WGS) entry which is preliminary data.</text>
</comment>